<feature type="chain" id="PRO_5034127237" evidence="14">
    <location>
        <begin position="26"/>
        <end position="557"/>
    </location>
</feature>
<dbReference type="GO" id="GO:0006811">
    <property type="term" value="P:monoatomic ion transport"/>
    <property type="evidence" value="ECO:0007669"/>
    <property type="project" value="UniProtKB-KW"/>
</dbReference>
<keyword evidence="12" id="KW-0175">Coiled coil</keyword>
<evidence type="ECO:0000256" key="7">
    <source>
        <dbReference type="ARBA" id="ARBA00022729"/>
    </source>
</evidence>
<evidence type="ECO:0000256" key="2">
    <source>
        <dbReference type="ARBA" id="ARBA00007055"/>
    </source>
</evidence>
<evidence type="ECO:0000256" key="8">
    <source>
        <dbReference type="ARBA" id="ARBA00023065"/>
    </source>
</evidence>
<dbReference type="InterPro" id="IPR021570">
    <property type="entry name" value="LamB-type_porin_N_dom"/>
</dbReference>
<proteinExistence type="inferred from homology"/>
<keyword evidence="7 14" id="KW-0732">Signal</keyword>
<dbReference type="Pfam" id="PF02264">
    <property type="entry name" value="LamB"/>
    <property type="match status" value="1"/>
</dbReference>
<evidence type="ECO:0000256" key="11">
    <source>
        <dbReference type="ARBA" id="ARBA00023237"/>
    </source>
</evidence>
<feature type="region of interest" description="Disordered" evidence="13">
    <location>
        <begin position="74"/>
        <end position="109"/>
    </location>
</feature>
<dbReference type="InterPro" id="IPR050286">
    <property type="entry name" value="G_neg_Bact_CarbUptk_Porin"/>
</dbReference>
<evidence type="ECO:0000256" key="1">
    <source>
        <dbReference type="ARBA" id="ARBA00004571"/>
    </source>
</evidence>
<reference evidence="16" key="1">
    <citation type="submission" date="2021-07" db="EMBL/GenBank/DDBJ databases">
        <title>Whole-Genome Sequences of non-enterica strains of Salmonella enterica isolated from poultry houses.</title>
        <authorList>
            <person name="Lamas A."/>
            <person name="Regal P."/>
            <person name="Miranda J.M."/>
            <person name="Vazquez B."/>
            <person name="Cepeda A."/>
            <person name="Franco C.M."/>
        </authorList>
    </citation>
    <scope>NUCLEOTIDE SEQUENCE</scope>
    <source>
        <strain evidence="16">LHICA_SA2</strain>
    </source>
</reference>
<evidence type="ECO:0000256" key="3">
    <source>
        <dbReference type="ARBA" id="ARBA00022448"/>
    </source>
</evidence>
<protein>
    <submittedName>
        <fullName evidence="16">Carbohydrate porin</fullName>
    </submittedName>
</protein>
<comment type="similarity">
    <text evidence="2">Belongs to the porin LamB (TC 1.B.3) family.</text>
</comment>
<organism evidence="16">
    <name type="scientific">Salmonella enterica subsp. salamae</name>
    <dbReference type="NCBI Taxonomy" id="59202"/>
    <lineage>
        <taxon>Bacteria</taxon>
        <taxon>Pseudomonadati</taxon>
        <taxon>Pseudomonadota</taxon>
        <taxon>Gammaproteobacteria</taxon>
        <taxon>Enterobacterales</taxon>
        <taxon>Enterobacteriaceae</taxon>
        <taxon>Salmonella</taxon>
    </lineage>
</organism>
<evidence type="ECO:0000256" key="13">
    <source>
        <dbReference type="SAM" id="MobiDB-lite"/>
    </source>
</evidence>
<feature type="compositionally biased region" description="Polar residues" evidence="13">
    <location>
        <begin position="74"/>
        <end position="89"/>
    </location>
</feature>
<dbReference type="PANTHER" id="PTHR38762">
    <property type="entry name" value="CRYPTIC OUTER MEMBRANE PORIN BGLH-RELATED"/>
    <property type="match status" value="1"/>
</dbReference>
<evidence type="ECO:0000313" key="16">
    <source>
        <dbReference type="EMBL" id="QXX25379.1"/>
    </source>
</evidence>
<keyword evidence="4" id="KW-1134">Transmembrane beta strand</keyword>
<keyword evidence="5" id="KW-0762">Sugar transport</keyword>
<dbReference type="GO" id="GO:0009279">
    <property type="term" value="C:cell outer membrane"/>
    <property type="evidence" value="ECO:0007669"/>
    <property type="project" value="UniProtKB-SubCell"/>
</dbReference>
<feature type="compositionally biased region" description="Polar residues" evidence="13">
    <location>
        <begin position="100"/>
        <end position="109"/>
    </location>
</feature>
<keyword evidence="8" id="KW-0406">Ion transport</keyword>
<evidence type="ECO:0000256" key="9">
    <source>
        <dbReference type="ARBA" id="ARBA00023114"/>
    </source>
</evidence>
<feature type="coiled-coil region" evidence="12">
    <location>
        <begin position="28"/>
        <end position="69"/>
    </location>
</feature>
<keyword evidence="3" id="KW-0813">Transport</keyword>
<evidence type="ECO:0000256" key="5">
    <source>
        <dbReference type="ARBA" id="ARBA00022597"/>
    </source>
</evidence>
<evidence type="ECO:0000256" key="10">
    <source>
        <dbReference type="ARBA" id="ARBA00023136"/>
    </source>
</evidence>
<keyword evidence="11" id="KW-0998">Cell outer membrane</keyword>
<evidence type="ECO:0000256" key="4">
    <source>
        <dbReference type="ARBA" id="ARBA00022452"/>
    </source>
</evidence>
<evidence type="ECO:0000256" key="14">
    <source>
        <dbReference type="SAM" id="SignalP"/>
    </source>
</evidence>
<dbReference type="EMBL" id="CP079837">
    <property type="protein sequence ID" value="QXX25379.1"/>
    <property type="molecule type" value="Genomic_DNA"/>
</dbReference>
<comment type="subcellular location">
    <subcellularLocation>
        <location evidence="1">Cell outer membrane</location>
        <topology evidence="1">Multi-pass membrane protein</topology>
    </subcellularLocation>
</comment>
<accession>A0A8F7V3G7</accession>
<feature type="signal peptide" evidence="14">
    <location>
        <begin position="1"/>
        <end position="25"/>
    </location>
</feature>
<dbReference type="GO" id="GO:0015288">
    <property type="term" value="F:porin activity"/>
    <property type="evidence" value="ECO:0007669"/>
    <property type="project" value="UniProtKB-KW"/>
</dbReference>
<keyword evidence="9" id="KW-0626">Porin</keyword>
<sequence>MKLIKIKFSLLSLLIGVVLCPPDVAARKLTVEQRLELLESELNANKSELQKTKNELGRYKSKLANLQQTLTRDNHYNNSTNTVSDSSPIAENIKNENGERSQSTRNTRVNGTQQIAVIEHDGSNTNIESVSLKDISKFIKDDIGFSYQGYFRSGWGTSNQGSPKTYAAGSLGRFGNEMSGWFDLTLNQRVYNQDGKTANAIVTYDGNVGEQYNDAWFGDSDNENIMQFSDIYLTTRGFLPFAPDADFWVGKHKLPQYEIQMLDWKTLTADVAAGVGIENWALGPGLLDASLSRDDVDVYSRDFSHTTQMNTNSVDLRYRNIPLWENGTLSLMAKYSSPNKTDQQEENENNDSYFEMKDSWMLTSILHQNLERDAFNEFTLQVANNSFASSFSSFSDASNTMAHGRYYYGDHTNGIAWRLISQGEMYLSDNIIVANALVYSHGEDIYSYESGAHSDFDSVRTVIRPAWIWNTWNQTGVELGWFKQKNKTQQGITLEESAYKTTLYHAFKVGNSILGSRPEIRFYGTWINILDNELSNFNFNDNSKDEFMAGVQAEVWW</sequence>
<dbReference type="GO" id="GO:0015774">
    <property type="term" value="P:polysaccharide transport"/>
    <property type="evidence" value="ECO:0007669"/>
    <property type="project" value="TreeGrafter"/>
</dbReference>
<dbReference type="Gene3D" id="2.40.170.10">
    <property type="entry name" value="Porin, LamB type"/>
    <property type="match status" value="1"/>
</dbReference>
<evidence type="ECO:0000256" key="12">
    <source>
        <dbReference type="SAM" id="Coils"/>
    </source>
</evidence>
<gene>
    <name evidence="16" type="ORF">JMJ84_00520</name>
</gene>
<dbReference type="InterPro" id="IPR003192">
    <property type="entry name" value="Porin_LamB"/>
</dbReference>
<dbReference type="GO" id="GO:0046930">
    <property type="term" value="C:pore complex"/>
    <property type="evidence" value="ECO:0007669"/>
    <property type="project" value="UniProtKB-KW"/>
</dbReference>
<keyword evidence="6" id="KW-0812">Transmembrane</keyword>
<dbReference type="InterPro" id="IPR036998">
    <property type="entry name" value="Porin_LamB_sf"/>
</dbReference>
<keyword evidence="10" id="KW-0472">Membrane</keyword>
<dbReference type="GO" id="GO:0015144">
    <property type="term" value="F:carbohydrate transmembrane transporter activity"/>
    <property type="evidence" value="ECO:0007669"/>
    <property type="project" value="TreeGrafter"/>
</dbReference>
<dbReference type="CDD" id="cd01346">
    <property type="entry name" value="Maltoporin-like"/>
    <property type="match status" value="1"/>
</dbReference>
<dbReference type="PANTHER" id="PTHR38762:SF1">
    <property type="entry name" value="CRYPTIC OUTER MEMBRANE PORIN BGLH-RELATED"/>
    <property type="match status" value="1"/>
</dbReference>
<evidence type="ECO:0000259" key="15">
    <source>
        <dbReference type="Pfam" id="PF11471"/>
    </source>
</evidence>
<feature type="domain" description="LamB-type porin N-terminal" evidence="15">
    <location>
        <begin position="30"/>
        <end position="60"/>
    </location>
</feature>
<dbReference type="Pfam" id="PF11471">
    <property type="entry name" value="Sugarporin_N"/>
    <property type="match status" value="1"/>
</dbReference>
<evidence type="ECO:0000256" key="6">
    <source>
        <dbReference type="ARBA" id="ARBA00022692"/>
    </source>
</evidence>
<dbReference type="SUPFAM" id="SSF56935">
    <property type="entry name" value="Porins"/>
    <property type="match status" value="1"/>
</dbReference>
<dbReference type="AlphaFoldDB" id="A0A8F7V3G7"/>
<name>A0A8F7V3G7_SALER</name>